<dbReference type="Pfam" id="PF26424">
    <property type="entry name" value="DUF8115"/>
    <property type="match status" value="1"/>
</dbReference>
<dbReference type="RefSeq" id="WP_020220680.1">
    <property type="nucleotide sequence ID" value="NZ_BAAABL010000013.1"/>
</dbReference>
<dbReference type="AlphaFoldDB" id="A0AAV3S259"/>
<dbReference type="EMBL" id="BAAABL010000013">
    <property type="protein sequence ID" value="GAA0291109.1"/>
    <property type="molecule type" value="Genomic_DNA"/>
</dbReference>
<feature type="domain" description="DUF8115" evidence="2">
    <location>
        <begin position="7"/>
        <end position="132"/>
    </location>
</feature>
<reference evidence="3 4" key="1">
    <citation type="journal article" date="2019" name="Int. J. Syst. Evol. Microbiol.">
        <title>The Global Catalogue of Microorganisms (GCM) 10K type strain sequencing project: providing services to taxonomists for standard genome sequencing and annotation.</title>
        <authorList>
            <consortium name="The Broad Institute Genomics Platform"/>
            <consortium name="The Broad Institute Genome Sequencing Center for Infectious Disease"/>
            <person name="Wu L."/>
            <person name="Ma J."/>
        </authorList>
    </citation>
    <scope>NUCLEOTIDE SEQUENCE [LARGE SCALE GENOMIC DNA]</scope>
    <source>
        <strain evidence="3 4">JCM 16330</strain>
    </source>
</reference>
<protein>
    <recommendedName>
        <fullName evidence="2">DUF8115 domain-containing protein</fullName>
    </recommendedName>
</protein>
<gene>
    <name evidence="3" type="ORF">GCM10009066_02030</name>
</gene>
<organism evidence="3 4">
    <name type="scientific">Halarchaeum salinum</name>
    <dbReference type="NCBI Taxonomy" id="489912"/>
    <lineage>
        <taxon>Archaea</taxon>
        <taxon>Methanobacteriati</taxon>
        <taxon>Methanobacteriota</taxon>
        <taxon>Stenosarchaea group</taxon>
        <taxon>Halobacteria</taxon>
        <taxon>Halobacteriales</taxon>
        <taxon>Halobacteriaceae</taxon>
    </lineage>
</organism>
<dbReference type="Proteomes" id="UP001500837">
    <property type="component" value="Unassembled WGS sequence"/>
</dbReference>
<accession>A0AAV3S259</accession>
<keyword evidence="4" id="KW-1185">Reference proteome</keyword>
<evidence type="ECO:0000313" key="3">
    <source>
        <dbReference type="EMBL" id="GAA0291109.1"/>
    </source>
</evidence>
<evidence type="ECO:0000313" key="4">
    <source>
        <dbReference type="Proteomes" id="UP001500837"/>
    </source>
</evidence>
<evidence type="ECO:0000259" key="2">
    <source>
        <dbReference type="Pfam" id="PF26424"/>
    </source>
</evidence>
<evidence type="ECO:0000256" key="1">
    <source>
        <dbReference type="SAM" id="MobiDB-lite"/>
    </source>
</evidence>
<comment type="caution">
    <text evidence="3">The sequence shown here is derived from an EMBL/GenBank/DDBJ whole genome shotgun (WGS) entry which is preliminary data.</text>
</comment>
<name>A0AAV3S259_9EURY</name>
<feature type="region of interest" description="Disordered" evidence="1">
    <location>
        <begin position="1"/>
        <end position="30"/>
    </location>
</feature>
<dbReference type="InterPro" id="IPR058428">
    <property type="entry name" value="DUF8115"/>
</dbReference>
<feature type="compositionally biased region" description="Basic and acidic residues" evidence="1">
    <location>
        <begin position="1"/>
        <end position="15"/>
    </location>
</feature>
<proteinExistence type="predicted"/>
<sequence length="136" mass="15468">MDDEERERQIEEFKKNSKTAGGDRISADAHPREEAIDRLEYYLTEVHDGDISRSVSFYDPGMAAILAYLEEDSARLTEIVATAQEELGRDVDREEADRAELIRLICRVGLAELDADLLDETGEANQNRINRNARQI</sequence>